<sequence length="373" mass="41325">MYVFNSIQCCIYKPRVNRFLDRNQVAPRQGPWNSKPTSRTPAPRTPNGGPNASRQPRKFTMKLSKPPKKPTTERELSTRSSITSIRRSASVGASQPITRNNSPTNGLATRRSVRNALSQEEIEDLPNTVLNYQTAEDYLTKKSLCLSGEPYTLTHLISILFQITQISSSIPLPVITAIRAVAFIMKKHEASELAKEVAQQITEAITPNIVDNVIAAIAPQVAKVLTASDLLETTLGQVEHIRSSLVREREEKEQNFATAVERIEEMAGNLYGVVEECQNKLTPLPPLLESTKEKIDSLTTQFSDKTASLPSSSLPQRTYSSVVAAHIPPSADRAVGRAAIRARIYIFYSTVTTPPGPQRQRILSLYFELSLVE</sequence>
<gene>
    <name evidence="2" type="ORF">HD556DRAFT_594542</name>
</gene>
<evidence type="ECO:0000256" key="1">
    <source>
        <dbReference type="SAM" id="MobiDB-lite"/>
    </source>
</evidence>
<feature type="compositionally biased region" description="Polar residues" evidence="1">
    <location>
        <begin position="91"/>
        <end position="107"/>
    </location>
</feature>
<dbReference type="OrthoDB" id="4230923at2759"/>
<feature type="compositionally biased region" description="Low complexity" evidence="1">
    <location>
        <begin position="78"/>
        <end position="88"/>
    </location>
</feature>
<feature type="region of interest" description="Disordered" evidence="1">
    <location>
        <begin position="22"/>
        <end position="107"/>
    </location>
</feature>
<dbReference type="RefSeq" id="XP_041165942.1">
    <property type="nucleotide sequence ID" value="XM_041311042.1"/>
</dbReference>
<reference evidence="2" key="1">
    <citation type="journal article" date="2020" name="New Phytol.">
        <title>Comparative genomics reveals dynamic genome evolution in host specialist ectomycorrhizal fungi.</title>
        <authorList>
            <person name="Lofgren L.A."/>
            <person name="Nguyen N.H."/>
            <person name="Vilgalys R."/>
            <person name="Ruytinx J."/>
            <person name="Liao H.L."/>
            <person name="Branco S."/>
            <person name="Kuo A."/>
            <person name="LaButti K."/>
            <person name="Lipzen A."/>
            <person name="Andreopoulos W."/>
            <person name="Pangilinan J."/>
            <person name="Riley R."/>
            <person name="Hundley H."/>
            <person name="Na H."/>
            <person name="Barry K."/>
            <person name="Grigoriev I.V."/>
            <person name="Stajich J.E."/>
            <person name="Kennedy P.G."/>
        </authorList>
    </citation>
    <scope>NUCLEOTIDE SEQUENCE</scope>
    <source>
        <strain evidence="2">S12</strain>
    </source>
</reference>
<name>A0A9P7DUM1_9AGAM</name>
<dbReference type="GeneID" id="64604806"/>
<comment type="caution">
    <text evidence="2">The sequence shown here is derived from an EMBL/GenBank/DDBJ whole genome shotgun (WGS) entry which is preliminary data.</text>
</comment>
<feature type="compositionally biased region" description="Polar residues" evidence="1">
    <location>
        <begin position="31"/>
        <end position="40"/>
    </location>
</feature>
<accession>A0A9P7DUM1</accession>
<evidence type="ECO:0000313" key="3">
    <source>
        <dbReference type="Proteomes" id="UP000719766"/>
    </source>
</evidence>
<proteinExistence type="predicted"/>
<dbReference type="EMBL" id="JABBWE010000004">
    <property type="protein sequence ID" value="KAG1803596.1"/>
    <property type="molecule type" value="Genomic_DNA"/>
</dbReference>
<organism evidence="2 3">
    <name type="scientific">Suillus plorans</name>
    <dbReference type="NCBI Taxonomy" id="116603"/>
    <lineage>
        <taxon>Eukaryota</taxon>
        <taxon>Fungi</taxon>
        <taxon>Dikarya</taxon>
        <taxon>Basidiomycota</taxon>
        <taxon>Agaricomycotina</taxon>
        <taxon>Agaricomycetes</taxon>
        <taxon>Agaricomycetidae</taxon>
        <taxon>Boletales</taxon>
        <taxon>Suillineae</taxon>
        <taxon>Suillaceae</taxon>
        <taxon>Suillus</taxon>
    </lineage>
</organism>
<feature type="compositionally biased region" description="Basic residues" evidence="1">
    <location>
        <begin position="55"/>
        <end position="68"/>
    </location>
</feature>
<dbReference type="AlphaFoldDB" id="A0A9P7DUM1"/>
<evidence type="ECO:0000313" key="2">
    <source>
        <dbReference type="EMBL" id="KAG1803596.1"/>
    </source>
</evidence>
<protein>
    <submittedName>
        <fullName evidence="2">Uncharacterized protein</fullName>
    </submittedName>
</protein>
<dbReference type="Proteomes" id="UP000719766">
    <property type="component" value="Unassembled WGS sequence"/>
</dbReference>
<keyword evidence="3" id="KW-1185">Reference proteome</keyword>